<evidence type="ECO:0000313" key="1">
    <source>
        <dbReference type="EMBL" id="MBW0520348.1"/>
    </source>
</evidence>
<proteinExistence type="predicted"/>
<dbReference type="Proteomes" id="UP000765509">
    <property type="component" value="Unassembled WGS sequence"/>
</dbReference>
<gene>
    <name evidence="1" type="ORF">O181_060063</name>
</gene>
<accession>A0A9Q3EK08</accession>
<reference evidence="1" key="1">
    <citation type="submission" date="2021-03" db="EMBL/GenBank/DDBJ databases">
        <title>Draft genome sequence of rust myrtle Austropuccinia psidii MF-1, a brazilian biotype.</title>
        <authorList>
            <person name="Quecine M.C."/>
            <person name="Pachon D.M.R."/>
            <person name="Bonatelli M.L."/>
            <person name="Correr F.H."/>
            <person name="Franceschini L.M."/>
            <person name="Leite T.F."/>
            <person name="Margarido G.R.A."/>
            <person name="Almeida C.A."/>
            <person name="Ferrarezi J.A."/>
            <person name="Labate C.A."/>
        </authorList>
    </citation>
    <scope>NUCLEOTIDE SEQUENCE</scope>
    <source>
        <strain evidence="1">MF-1</strain>
    </source>
</reference>
<dbReference type="EMBL" id="AVOT02028013">
    <property type="protein sequence ID" value="MBW0520348.1"/>
    <property type="molecule type" value="Genomic_DNA"/>
</dbReference>
<evidence type="ECO:0000313" key="2">
    <source>
        <dbReference type="Proteomes" id="UP000765509"/>
    </source>
</evidence>
<sequence>MWKPISTQRNIRAQNSASIQGQPNLPTCTGNITIINPVVTSKGKLPKAVDRKFGQGPLKGKYPKNIELLTACKHLYVTFTPQKPWLKKETSQRIEKACPEPEDLEENIVDTVVDGKKLREIIPPLPFTFQSNRK</sequence>
<organism evidence="1 2">
    <name type="scientific">Austropuccinia psidii MF-1</name>
    <dbReference type="NCBI Taxonomy" id="1389203"/>
    <lineage>
        <taxon>Eukaryota</taxon>
        <taxon>Fungi</taxon>
        <taxon>Dikarya</taxon>
        <taxon>Basidiomycota</taxon>
        <taxon>Pucciniomycotina</taxon>
        <taxon>Pucciniomycetes</taxon>
        <taxon>Pucciniales</taxon>
        <taxon>Sphaerophragmiaceae</taxon>
        <taxon>Austropuccinia</taxon>
    </lineage>
</organism>
<keyword evidence="2" id="KW-1185">Reference proteome</keyword>
<dbReference type="AlphaFoldDB" id="A0A9Q3EK08"/>
<name>A0A9Q3EK08_9BASI</name>
<protein>
    <submittedName>
        <fullName evidence="1">Uncharacterized protein</fullName>
    </submittedName>
</protein>
<comment type="caution">
    <text evidence="1">The sequence shown here is derived from an EMBL/GenBank/DDBJ whole genome shotgun (WGS) entry which is preliminary data.</text>
</comment>